<dbReference type="InterPro" id="IPR011009">
    <property type="entry name" value="Kinase-like_dom_sf"/>
</dbReference>
<protein>
    <recommendedName>
        <fullName evidence="1">non-specific serine/threonine protein kinase</fullName>
        <ecNumber evidence="1">2.7.11.1</ecNumber>
    </recommendedName>
</protein>
<evidence type="ECO:0000256" key="3">
    <source>
        <dbReference type="ARBA" id="ARBA00022741"/>
    </source>
</evidence>
<dbReference type="Gene3D" id="3.30.200.20">
    <property type="entry name" value="Phosphorylase Kinase, domain 1"/>
    <property type="match status" value="1"/>
</dbReference>
<dbReference type="InterPro" id="IPR008271">
    <property type="entry name" value="Ser/Thr_kinase_AS"/>
</dbReference>
<proteinExistence type="predicted"/>
<dbReference type="PROSITE" id="PS50011">
    <property type="entry name" value="PROTEIN_KINASE_DOM"/>
    <property type="match status" value="1"/>
</dbReference>
<evidence type="ECO:0000256" key="5">
    <source>
        <dbReference type="ARBA" id="ARBA00022840"/>
    </source>
</evidence>
<dbReference type="PROSITE" id="PS00108">
    <property type="entry name" value="PROTEIN_KINASE_ST"/>
    <property type="match status" value="1"/>
</dbReference>
<dbReference type="SUPFAM" id="SSF56112">
    <property type="entry name" value="Protein kinase-like (PK-like)"/>
    <property type="match status" value="1"/>
</dbReference>
<dbReference type="Proteomes" id="UP001590950">
    <property type="component" value="Unassembled WGS sequence"/>
</dbReference>
<feature type="domain" description="Protein kinase" evidence="7">
    <location>
        <begin position="4"/>
        <end position="299"/>
    </location>
</feature>
<keyword evidence="5" id="KW-0067">ATP-binding</keyword>
<evidence type="ECO:0000313" key="8">
    <source>
        <dbReference type="EMBL" id="KAL2044160.1"/>
    </source>
</evidence>
<sequence length="299" mass="34653">MPEYRAIRKLGKGGQGVCWLVQRVGDGVRLVRKSTDDIMYDKDTPLEVRILRDVLDIHRRTLNLVDWTILTLPSPLTQVLITYYEYYAGGDLDKWMPKGTEEGKESSESFVWYVFEQMADVLAYLHYGYECNKIDRQKDWQLVLHCDIKPANIFLRTPRSKYNKYPELVLGDFGLATFKEGRPLNGTPGYWSPEAKVTGNTKYTDVWALGATIHEMVHGASPREQRPKHPPNDPKEREAWNKYAEEKRWPRRMPDSYSRNLNNLMMDCLQISAGPEGRRRTSLQLIRKIRAENPSGRSG</sequence>
<accession>A0ABR4AG90</accession>
<evidence type="ECO:0000256" key="2">
    <source>
        <dbReference type="ARBA" id="ARBA00022679"/>
    </source>
</evidence>
<keyword evidence="2" id="KW-0808">Transferase</keyword>
<gene>
    <name evidence="8" type="ORF">N7G274_002865</name>
</gene>
<dbReference type="InterPro" id="IPR000719">
    <property type="entry name" value="Prot_kinase_dom"/>
</dbReference>
<evidence type="ECO:0000256" key="6">
    <source>
        <dbReference type="SAM" id="MobiDB-lite"/>
    </source>
</evidence>
<evidence type="ECO:0000256" key="1">
    <source>
        <dbReference type="ARBA" id="ARBA00012513"/>
    </source>
</evidence>
<dbReference type="Gene3D" id="1.10.510.10">
    <property type="entry name" value="Transferase(Phosphotransferase) domain 1"/>
    <property type="match status" value="1"/>
</dbReference>
<comment type="caution">
    <text evidence="8">The sequence shown here is derived from an EMBL/GenBank/DDBJ whole genome shotgun (WGS) entry which is preliminary data.</text>
</comment>
<reference evidence="8 9" key="1">
    <citation type="submission" date="2024-09" db="EMBL/GenBank/DDBJ databases">
        <title>Rethinking Asexuality: The Enigmatic Case of Functional Sexual Genes in Lepraria (Stereocaulaceae).</title>
        <authorList>
            <person name="Doellman M."/>
            <person name="Sun Y."/>
            <person name="Barcenas-Pena A."/>
            <person name="Lumbsch H.T."/>
            <person name="Grewe F."/>
        </authorList>
    </citation>
    <scope>NUCLEOTIDE SEQUENCE [LARGE SCALE GENOMIC DNA]</scope>
    <source>
        <strain evidence="8 9">Mercado 3170</strain>
    </source>
</reference>
<keyword evidence="9" id="KW-1185">Reference proteome</keyword>
<dbReference type="Pfam" id="PF00069">
    <property type="entry name" value="Pkinase"/>
    <property type="match status" value="1"/>
</dbReference>
<dbReference type="SMART" id="SM00220">
    <property type="entry name" value="S_TKc"/>
    <property type="match status" value="1"/>
</dbReference>
<organism evidence="8 9">
    <name type="scientific">Stereocaulon virgatum</name>
    <dbReference type="NCBI Taxonomy" id="373712"/>
    <lineage>
        <taxon>Eukaryota</taxon>
        <taxon>Fungi</taxon>
        <taxon>Dikarya</taxon>
        <taxon>Ascomycota</taxon>
        <taxon>Pezizomycotina</taxon>
        <taxon>Lecanoromycetes</taxon>
        <taxon>OSLEUM clade</taxon>
        <taxon>Lecanoromycetidae</taxon>
        <taxon>Lecanorales</taxon>
        <taxon>Lecanorineae</taxon>
        <taxon>Stereocaulaceae</taxon>
        <taxon>Stereocaulon</taxon>
    </lineage>
</organism>
<keyword evidence="4" id="KW-0418">Kinase</keyword>
<dbReference type="EC" id="2.7.11.1" evidence="1"/>
<dbReference type="EMBL" id="JBEFKJ010000009">
    <property type="protein sequence ID" value="KAL2044160.1"/>
    <property type="molecule type" value="Genomic_DNA"/>
</dbReference>
<dbReference type="InterPro" id="IPR050660">
    <property type="entry name" value="NEK_Ser/Thr_kinase"/>
</dbReference>
<dbReference type="PANTHER" id="PTHR43671">
    <property type="entry name" value="SERINE/THREONINE-PROTEIN KINASE NEK"/>
    <property type="match status" value="1"/>
</dbReference>
<name>A0ABR4AG90_9LECA</name>
<keyword evidence="3" id="KW-0547">Nucleotide-binding</keyword>
<evidence type="ECO:0000256" key="4">
    <source>
        <dbReference type="ARBA" id="ARBA00022777"/>
    </source>
</evidence>
<dbReference type="PANTHER" id="PTHR43671:SF13">
    <property type="entry name" value="SERINE_THREONINE-PROTEIN KINASE NEK2"/>
    <property type="match status" value="1"/>
</dbReference>
<evidence type="ECO:0000259" key="7">
    <source>
        <dbReference type="PROSITE" id="PS50011"/>
    </source>
</evidence>
<feature type="region of interest" description="Disordered" evidence="6">
    <location>
        <begin position="218"/>
        <end position="240"/>
    </location>
</feature>
<evidence type="ECO:0000313" key="9">
    <source>
        <dbReference type="Proteomes" id="UP001590950"/>
    </source>
</evidence>